<dbReference type="GO" id="GO:0032958">
    <property type="term" value="P:inositol phosphate biosynthetic process"/>
    <property type="evidence" value="ECO:0007669"/>
    <property type="project" value="InterPro"/>
</dbReference>
<dbReference type="Proteomes" id="UP000095192">
    <property type="component" value="Unassembled WGS sequence"/>
</dbReference>
<dbReference type="EC" id="2.7.-.-" evidence="4"/>
<reference evidence="6 7" key="1">
    <citation type="journal article" date="2016" name="BMC Genomics">
        <title>Comparative genomics reveals Cyclospora cayetanensis possesses coccidia-like metabolism and invasion components but unique surface antigens.</title>
        <authorList>
            <person name="Liu S."/>
            <person name="Wang L."/>
            <person name="Zheng H."/>
            <person name="Xu Z."/>
            <person name="Roellig D.M."/>
            <person name="Li N."/>
            <person name="Frace M.A."/>
            <person name="Tang K."/>
            <person name="Arrowood M.J."/>
            <person name="Moss D.M."/>
            <person name="Zhang L."/>
            <person name="Feng Y."/>
            <person name="Xiao L."/>
        </authorList>
    </citation>
    <scope>NUCLEOTIDE SEQUENCE [LARGE SCALE GENOMIC DNA]</scope>
    <source>
        <strain evidence="6 7">CHN_HEN01</strain>
    </source>
</reference>
<evidence type="ECO:0000256" key="5">
    <source>
        <dbReference type="SAM" id="MobiDB-lite"/>
    </source>
</evidence>
<sequence length="864" mass="91295">MIERCSVSSGEHATGPSIRQSLPHHAHPAVRTADAKVHQAQGEYRNCPVPELCLFDDGSRWRGTASDEGLPSRDTEEAPQKQAAEQHRHQHHRPQQYPQEQGGAAAIYANLHACVEALDTPGKGSDCSEASKGLPPLPPPHASPEERSAQTVTPEKEDPFALGEQPSTCLEGPPGPETWRAKPHREGASEGLWAPPEPLLTGGHEPRGGPQGAPKKKLQESHSARSLASSVRMPLSDVQEAASSGEQATSNSSASMRSGRSGLHPKKASTSSSGTVQAGEAPCALEDLFLPRSQVLEEKGGRRKRSSRAAPARRDISGGRPASAFEDSQGAPSGERPLQQILSDLIRAAMDRFESLALERVEALIRQTWGPRVKRLRSETDVSMQVNDQLLQSLNLEGLTTGELQAVLNLSEELRAYEALAAPSGRPWEESSPAKVHFESANSSRLSPRGGPVVSCGGRPPLGGPQGPLPDFVVTPCGSVRKVASALQQRREFLDAIDETDGFEDFLRELKAGGAVEAPLDFPSGTPIAYLLSSNEASVDVAAAAAAAPLSSAPPPSPSGEFPAALVAHALRQRAAGKAATQAAAAKAAEGFSAAYQGSQSGDVVRELLQMLPRCYRVYWQHNWQPLDMEPGQSSGPLHHSSNTSDDAVALLDVCGSLGGACVMDLKMGKQMHSDQCKDPEKIKRMQIKAENREAPSLASPSAPRDLAAASEASADGLAAANAAACGKGHATSAASEAQWPLADAATPGTAAATRTETRTTALFPPPLSVELAPAAAHSLKTDAAFVSIFASFFGVNGSLTLSLRLAQSAEDAVVASLSVYMVDFAHVSLLSRHPRDAGYLFGLNNLQRLLHSLIGRLQHQLQQ</sequence>
<comment type="caution">
    <text evidence="6">The sequence shown here is derived from an EMBL/GenBank/DDBJ whole genome shotgun (WGS) entry which is preliminary data.</text>
</comment>
<dbReference type="InParanoid" id="A0A1D3CS62"/>
<dbReference type="GO" id="GO:0005737">
    <property type="term" value="C:cytoplasm"/>
    <property type="evidence" value="ECO:0007669"/>
    <property type="project" value="TreeGrafter"/>
</dbReference>
<proteinExistence type="inferred from homology"/>
<feature type="region of interest" description="Disordered" evidence="5">
    <location>
        <begin position="691"/>
        <end position="710"/>
    </location>
</feature>
<dbReference type="PANTHER" id="PTHR12400:SF21">
    <property type="entry name" value="KINASE"/>
    <property type="match status" value="1"/>
</dbReference>
<dbReference type="Gene3D" id="3.30.470.160">
    <property type="entry name" value="Inositol polyphosphate kinase"/>
    <property type="match status" value="2"/>
</dbReference>
<dbReference type="PANTHER" id="PTHR12400">
    <property type="entry name" value="INOSITOL POLYPHOSPHATE KINASE"/>
    <property type="match status" value="1"/>
</dbReference>
<dbReference type="EMBL" id="JROU02002160">
    <property type="protein sequence ID" value="OEH74031.1"/>
    <property type="molecule type" value="Genomic_DNA"/>
</dbReference>
<comment type="similarity">
    <text evidence="1 4">Belongs to the inositol phosphokinase (IPK) family.</text>
</comment>
<dbReference type="VEuPathDB" id="ToxoDB:cyc_01096"/>
<feature type="region of interest" description="Disordered" evidence="5">
    <location>
        <begin position="295"/>
        <end position="336"/>
    </location>
</feature>
<name>A0A1D3CS62_9EIME</name>
<feature type="compositionally biased region" description="Low complexity" evidence="5">
    <location>
        <begin position="250"/>
        <end position="262"/>
    </location>
</feature>
<keyword evidence="7" id="KW-1185">Reference proteome</keyword>
<evidence type="ECO:0000256" key="1">
    <source>
        <dbReference type="ARBA" id="ARBA00007374"/>
    </source>
</evidence>
<dbReference type="Pfam" id="PF03770">
    <property type="entry name" value="IPK"/>
    <property type="match status" value="1"/>
</dbReference>
<feature type="region of interest" description="Disordered" evidence="5">
    <location>
        <begin position="122"/>
        <end position="279"/>
    </location>
</feature>
<protein>
    <recommendedName>
        <fullName evidence="4">Kinase</fullName>
        <ecNumber evidence="4">2.7.-.-</ecNumber>
    </recommendedName>
</protein>
<evidence type="ECO:0000313" key="6">
    <source>
        <dbReference type="EMBL" id="OEH74031.1"/>
    </source>
</evidence>
<organism evidence="6 7">
    <name type="scientific">Cyclospora cayetanensis</name>
    <dbReference type="NCBI Taxonomy" id="88456"/>
    <lineage>
        <taxon>Eukaryota</taxon>
        <taxon>Sar</taxon>
        <taxon>Alveolata</taxon>
        <taxon>Apicomplexa</taxon>
        <taxon>Conoidasida</taxon>
        <taxon>Coccidia</taxon>
        <taxon>Eucoccidiorida</taxon>
        <taxon>Eimeriorina</taxon>
        <taxon>Eimeriidae</taxon>
        <taxon>Cyclospora</taxon>
    </lineage>
</organism>
<dbReference type="GO" id="GO:0016301">
    <property type="term" value="F:kinase activity"/>
    <property type="evidence" value="ECO:0007669"/>
    <property type="project" value="UniProtKB-KW"/>
</dbReference>
<dbReference type="VEuPathDB" id="ToxoDB:LOC34620333"/>
<feature type="region of interest" description="Disordered" evidence="5">
    <location>
        <begin position="1"/>
        <end position="28"/>
    </location>
</feature>
<evidence type="ECO:0000256" key="4">
    <source>
        <dbReference type="RuleBase" id="RU363090"/>
    </source>
</evidence>
<evidence type="ECO:0000256" key="3">
    <source>
        <dbReference type="ARBA" id="ARBA00022777"/>
    </source>
</evidence>
<dbReference type="SUPFAM" id="SSF56104">
    <property type="entry name" value="SAICAR synthase-like"/>
    <property type="match status" value="2"/>
</dbReference>
<keyword evidence="3 4" id="KW-0418">Kinase</keyword>
<accession>A0A1D3CS62</accession>
<evidence type="ECO:0000313" key="7">
    <source>
        <dbReference type="Proteomes" id="UP000095192"/>
    </source>
</evidence>
<feature type="region of interest" description="Disordered" evidence="5">
    <location>
        <begin position="63"/>
        <end position="100"/>
    </location>
</feature>
<dbReference type="VEuPathDB" id="ToxoDB:LOC113147118"/>
<dbReference type="AlphaFoldDB" id="A0A1D3CS62"/>
<evidence type="ECO:0000256" key="2">
    <source>
        <dbReference type="ARBA" id="ARBA00022679"/>
    </source>
</evidence>
<feature type="compositionally biased region" description="Polar residues" evidence="5">
    <location>
        <begin position="1"/>
        <end position="11"/>
    </location>
</feature>
<dbReference type="InterPro" id="IPR005522">
    <property type="entry name" value="IPK"/>
</dbReference>
<gene>
    <name evidence="6" type="ORF">cyc_01096</name>
</gene>
<feature type="compositionally biased region" description="Basic and acidic residues" evidence="5">
    <location>
        <begin position="143"/>
        <end position="159"/>
    </location>
</feature>
<keyword evidence="2 4" id="KW-0808">Transferase</keyword>
<dbReference type="GO" id="GO:0005634">
    <property type="term" value="C:nucleus"/>
    <property type="evidence" value="ECO:0007669"/>
    <property type="project" value="TreeGrafter"/>
</dbReference>
<dbReference type="InterPro" id="IPR038286">
    <property type="entry name" value="IPK_sf"/>
</dbReference>
<feature type="compositionally biased region" description="Basic and acidic residues" evidence="5">
    <location>
        <begin position="70"/>
        <end position="87"/>
    </location>
</feature>